<organism evidence="3 4">
    <name type="scientific">Limnoraphis robusta CCNP1315</name>
    <dbReference type="NCBI Taxonomy" id="3110306"/>
    <lineage>
        <taxon>Bacteria</taxon>
        <taxon>Bacillati</taxon>
        <taxon>Cyanobacteriota</taxon>
        <taxon>Cyanophyceae</taxon>
        <taxon>Oscillatoriophycideae</taxon>
        <taxon>Oscillatoriales</taxon>
        <taxon>Sirenicapillariaceae</taxon>
        <taxon>Limnoraphis</taxon>
    </lineage>
</organism>
<dbReference type="RefSeq" id="WP_323306842.1">
    <property type="nucleotide sequence ID" value="NZ_JAYGHT010000049.1"/>
</dbReference>
<dbReference type="Proteomes" id="UP001301728">
    <property type="component" value="Unassembled WGS sequence"/>
</dbReference>
<keyword evidence="4" id="KW-1185">Reference proteome</keyword>
<gene>
    <name evidence="3" type="ORF">VB854_11845</name>
</gene>
<feature type="domain" description="Lipoyl-binding" evidence="2">
    <location>
        <begin position="63"/>
        <end position="93"/>
    </location>
</feature>
<keyword evidence="1" id="KW-0732">Signal</keyword>
<comment type="caution">
    <text evidence="3">The sequence shown here is derived from an EMBL/GenBank/DDBJ whole genome shotgun (WGS) entry which is preliminary data.</text>
</comment>
<evidence type="ECO:0000313" key="3">
    <source>
        <dbReference type="EMBL" id="MEA5519634.1"/>
    </source>
</evidence>
<dbReference type="Gene3D" id="2.40.50.100">
    <property type="match status" value="1"/>
</dbReference>
<name>A0ABU5TXS7_9CYAN</name>
<dbReference type="InterPro" id="IPR000089">
    <property type="entry name" value="Biotin_lipoyl"/>
</dbReference>
<feature type="signal peptide" evidence="1">
    <location>
        <begin position="1"/>
        <end position="27"/>
    </location>
</feature>
<sequence>MPNRAVMLALFVAVALASAGGPSPADAADGLGTRLRALWSRLSGNGLPADIVVTNGRIEAEQVLVSAKFAGRVTEVLVEEGDTVEAGAVVARMDTAELDAQLAGAEAEVRSA</sequence>
<accession>A0ABU5TXS7</accession>
<evidence type="ECO:0000259" key="2">
    <source>
        <dbReference type="Pfam" id="PF00364"/>
    </source>
</evidence>
<dbReference type="PANTHER" id="PTHR30438">
    <property type="entry name" value="36 KDA ANTIGEN-RELATED"/>
    <property type="match status" value="1"/>
</dbReference>
<feature type="chain" id="PRO_5045136611" evidence="1">
    <location>
        <begin position="28"/>
        <end position="112"/>
    </location>
</feature>
<protein>
    <submittedName>
        <fullName evidence="3">Biotin/lipoyl-binding protein</fullName>
    </submittedName>
</protein>
<dbReference type="SUPFAM" id="SSF51230">
    <property type="entry name" value="Single hybrid motif"/>
    <property type="match status" value="1"/>
</dbReference>
<evidence type="ECO:0000313" key="4">
    <source>
        <dbReference type="Proteomes" id="UP001301728"/>
    </source>
</evidence>
<dbReference type="EMBL" id="JAYGHT010000049">
    <property type="protein sequence ID" value="MEA5519634.1"/>
    <property type="molecule type" value="Genomic_DNA"/>
</dbReference>
<evidence type="ECO:0000256" key="1">
    <source>
        <dbReference type="SAM" id="SignalP"/>
    </source>
</evidence>
<dbReference type="Pfam" id="PF00364">
    <property type="entry name" value="Biotin_lipoyl"/>
    <property type="match status" value="1"/>
</dbReference>
<dbReference type="PANTHER" id="PTHR30438:SF2">
    <property type="entry name" value="MEMBRANE PROTEIN"/>
    <property type="match status" value="1"/>
</dbReference>
<dbReference type="InterPro" id="IPR011053">
    <property type="entry name" value="Single_hybrid_motif"/>
</dbReference>
<reference evidence="3 4" key="1">
    <citation type="submission" date="2023-12" db="EMBL/GenBank/DDBJ databases">
        <title>Baltic Sea Cyanobacteria.</title>
        <authorList>
            <person name="Delbaje E."/>
            <person name="Fewer D.P."/>
            <person name="Shishido T.K."/>
        </authorList>
    </citation>
    <scope>NUCLEOTIDE SEQUENCE [LARGE SCALE GENOMIC DNA]</scope>
    <source>
        <strain evidence="3 4">CCNP 1315</strain>
    </source>
</reference>
<proteinExistence type="predicted"/>